<keyword evidence="7" id="KW-1185">Reference proteome</keyword>
<evidence type="ECO:0000259" key="5">
    <source>
        <dbReference type="PROSITE" id="PS50188"/>
    </source>
</evidence>
<proteinExistence type="predicted"/>
<dbReference type="GO" id="GO:0008270">
    <property type="term" value="F:zinc ion binding"/>
    <property type="evidence" value="ECO:0007669"/>
    <property type="project" value="UniProtKB-KW"/>
</dbReference>
<feature type="compositionally biased region" description="Basic residues" evidence="4">
    <location>
        <begin position="44"/>
        <end position="58"/>
    </location>
</feature>
<evidence type="ECO:0000256" key="2">
    <source>
        <dbReference type="ARBA" id="ARBA00022771"/>
    </source>
</evidence>
<evidence type="ECO:0000256" key="1">
    <source>
        <dbReference type="ARBA" id="ARBA00022723"/>
    </source>
</evidence>
<evidence type="ECO:0000313" key="7">
    <source>
        <dbReference type="Proteomes" id="UP000237246"/>
    </source>
</evidence>
<keyword evidence="1" id="KW-0479">Metal-binding</keyword>
<dbReference type="EMBL" id="PPHD01008384">
    <property type="protein sequence ID" value="POI31512.1"/>
    <property type="molecule type" value="Genomic_DNA"/>
</dbReference>
<feature type="domain" description="B30.2/SPRY" evidence="5">
    <location>
        <begin position="230"/>
        <end position="354"/>
    </location>
</feature>
<dbReference type="InterPro" id="IPR043136">
    <property type="entry name" value="B30.2/SPRY_sf"/>
</dbReference>
<dbReference type="PROSITE" id="PS50188">
    <property type="entry name" value="B302_SPRY"/>
    <property type="match status" value="1"/>
</dbReference>
<dbReference type="PANTHER" id="PTHR13363">
    <property type="entry name" value="RING FINGER AND SRY DOMAIN-CONTAINING"/>
    <property type="match status" value="1"/>
</dbReference>
<feature type="non-terminal residue" evidence="6">
    <location>
        <position position="354"/>
    </location>
</feature>
<feature type="region of interest" description="Disordered" evidence="4">
    <location>
        <begin position="1"/>
        <end position="61"/>
    </location>
</feature>
<accession>A0A2P4T5A8</accession>
<feature type="compositionally biased region" description="Basic and acidic residues" evidence="4">
    <location>
        <begin position="18"/>
        <end position="43"/>
    </location>
</feature>
<dbReference type="InterPro" id="IPR013320">
    <property type="entry name" value="ConA-like_dom_sf"/>
</dbReference>
<evidence type="ECO:0000313" key="6">
    <source>
        <dbReference type="EMBL" id="POI31512.1"/>
    </source>
</evidence>
<reference evidence="6 7" key="1">
    <citation type="submission" date="2018-01" db="EMBL/GenBank/DDBJ databases">
        <title>Comparison of the Chinese Bamboo Partridge and Red Junglefowl genome sequences highlights the importance of demography in genome evolution.</title>
        <authorList>
            <person name="Tiley G.P."/>
            <person name="Kimball R.T."/>
            <person name="Braun E.L."/>
            <person name="Burleigh J.G."/>
        </authorList>
    </citation>
    <scope>NUCLEOTIDE SEQUENCE [LARGE SCALE GENOMIC DNA]</scope>
    <source>
        <strain evidence="6">RTK389</strain>
        <tissue evidence="6">Blood</tissue>
    </source>
</reference>
<dbReference type="InterPro" id="IPR045129">
    <property type="entry name" value="RNF123/RKP/RSPRY1"/>
</dbReference>
<dbReference type="GO" id="GO:0005737">
    <property type="term" value="C:cytoplasm"/>
    <property type="evidence" value="ECO:0007669"/>
    <property type="project" value="TreeGrafter"/>
</dbReference>
<keyword evidence="3" id="KW-0862">Zinc</keyword>
<dbReference type="GO" id="GO:0004842">
    <property type="term" value="F:ubiquitin-protein transferase activity"/>
    <property type="evidence" value="ECO:0007669"/>
    <property type="project" value="InterPro"/>
</dbReference>
<comment type="caution">
    <text evidence="6">The sequence shown here is derived from an EMBL/GenBank/DDBJ whole genome shotgun (WGS) entry which is preliminary data.</text>
</comment>
<name>A0A2P4T5A8_BAMTH</name>
<evidence type="ECO:0000256" key="4">
    <source>
        <dbReference type="SAM" id="MobiDB-lite"/>
    </source>
</evidence>
<dbReference type="InterPro" id="IPR003877">
    <property type="entry name" value="SPRY_dom"/>
</dbReference>
<dbReference type="InterPro" id="IPR001870">
    <property type="entry name" value="B30.2/SPRY"/>
</dbReference>
<organism evidence="6 7">
    <name type="scientific">Bambusicola thoracicus</name>
    <name type="common">Chinese bamboo-partridge</name>
    <name type="synonym">Perdix thoracica</name>
    <dbReference type="NCBI Taxonomy" id="9083"/>
    <lineage>
        <taxon>Eukaryota</taxon>
        <taxon>Metazoa</taxon>
        <taxon>Chordata</taxon>
        <taxon>Craniata</taxon>
        <taxon>Vertebrata</taxon>
        <taxon>Euteleostomi</taxon>
        <taxon>Archelosauria</taxon>
        <taxon>Archosauria</taxon>
        <taxon>Dinosauria</taxon>
        <taxon>Saurischia</taxon>
        <taxon>Theropoda</taxon>
        <taxon>Coelurosauria</taxon>
        <taxon>Aves</taxon>
        <taxon>Neognathae</taxon>
        <taxon>Galloanserae</taxon>
        <taxon>Galliformes</taxon>
        <taxon>Phasianidae</taxon>
        <taxon>Perdicinae</taxon>
        <taxon>Bambusicola</taxon>
    </lineage>
</organism>
<dbReference type="PANTHER" id="PTHR13363:SF6">
    <property type="entry name" value="RING FINGER AND SPRY DOMAIN-CONTAINING PROTEIN 1"/>
    <property type="match status" value="1"/>
</dbReference>
<dbReference type="SUPFAM" id="SSF49899">
    <property type="entry name" value="Concanavalin A-like lectins/glucanases"/>
    <property type="match status" value="1"/>
</dbReference>
<dbReference type="AlphaFoldDB" id="A0A2P4T5A8"/>
<dbReference type="OrthoDB" id="10017393at2759"/>
<keyword evidence="2" id="KW-0863">Zinc-finger</keyword>
<sequence>MGNSCVCRDDSGAEDNLESQHRQTESSRVRASDGRSHPRDPVRPPRRGRGPHEPRRKKQNVDGLVLDTLAVIRTLVDNDQEPPYSMITLHEMAETDEGWLEVVQSLIRVIPLEDPLGPAVITLLLDECPLPTKDALQKLTEILNLSGAAACQDACHPAKHRNTTAVLGCLAEKLAGENKMTVSESRISDQLILLEKWTDHPDYLKRQVGFCAQWSLDNLCRYSRGMDPLNVLKEGRQFTYEKVDLTNIRAMLNSNDVSEYLKISPHGLEARCDASSFESVRCTFCVDSGVWYYEVTVITSGVMQIGWATKDSKFLNHEGYGIGDDEYSCAYDGCRQLIWYNARSKPHSHPCWKE</sequence>
<evidence type="ECO:0000256" key="3">
    <source>
        <dbReference type="ARBA" id="ARBA00022833"/>
    </source>
</evidence>
<protein>
    <recommendedName>
        <fullName evidence="5">B30.2/SPRY domain-containing protein</fullName>
    </recommendedName>
</protein>
<dbReference type="Proteomes" id="UP000237246">
    <property type="component" value="Unassembled WGS sequence"/>
</dbReference>
<gene>
    <name evidence="6" type="ORF">CIB84_004738</name>
</gene>
<dbReference type="Pfam" id="PF00622">
    <property type="entry name" value="SPRY"/>
    <property type="match status" value="1"/>
</dbReference>
<dbReference type="Gene3D" id="2.60.120.920">
    <property type="match status" value="1"/>
</dbReference>
<dbReference type="GO" id="GO:0051603">
    <property type="term" value="P:proteolysis involved in protein catabolic process"/>
    <property type="evidence" value="ECO:0007669"/>
    <property type="project" value="TreeGrafter"/>
</dbReference>